<dbReference type="Pfam" id="PF03023">
    <property type="entry name" value="MurJ"/>
    <property type="match status" value="1"/>
</dbReference>
<dbReference type="AlphaFoldDB" id="A0A0E3ZCL8"/>
<evidence type="ECO:0000256" key="8">
    <source>
        <dbReference type="ARBA" id="ARBA00060041"/>
    </source>
</evidence>
<evidence type="ECO:0000256" key="10">
    <source>
        <dbReference type="SAM" id="Phobius"/>
    </source>
</evidence>
<dbReference type="STRING" id="400092.PKOR_00730"/>
<dbReference type="InterPro" id="IPR002797">
    <property type="entry name" value="Polysacc_synth"/>
</dbReference>
<dbReference type="Proteomes" id="UP000033109">
    <property type="component" value="Chromosome"/>
</dbReference>
<gene>
    <name evidence="11" type="ORF">PKOR_00730</name>
</gene>
<feature type="transmembrane region" description="Helical" evidence="10">
    <location>
        <begin position="354"/>
        <end position="373"/>
    </location>
</feature>
<keyword evidence="3 10" id="KW-0812">Transmembrane</keyword>
<reference evidence="11 12" key="1">
    <citation type="journal article" date="2015" name="Sci. Rep.">
        <title>Unraveling adaptation of Pontibacter korlensis to radiation and infertility in desert through complete genome and comparative transcriptomic analysis.</title>
        <authorList>
            <person name="Dai J."/>
            <person name="Dai W."/>
            <person name="Qiu C."/>
            <person name="Yang Z."/>
            <person name="Zhang Y."/>
            <person name="Zhou M."/>
            <person name="Zhang L."/>
            <person name="Fang C."/>
            <person name="Gao Q."/>
            <person name="Yang Q."/>
            <person name="Li X."/>
            <person name="Wang Z."/>
            <person name="Wang Z."/>
            <person name="Jia Z."/>
            <person name="Chen X."/>
        </authorList>
    </citation>
    <scope>NUCLEOTIDE SEQUENCE [LARGE SCALE GENOMIC DNA]</scope>
    <source>
        <strain evidence="11 12">X14-1T</strain>
    </source>
</reference>
<dbReference type="HOGENOM" id="CLU_646819_0_0_10"/>
<evidence type="ECO:0000256" key="5">
    <source>
        <dbReference type="ARBA" id="ARBA00022984"/>
    </source>
</evidence>
<evidence type="ECO:0000256" key="1">
    <source>
        <dbReference type="ARBA" id="ARBA00004651"/>
    </source>
</evidence>
<evidence type="ECO:0000256" key="4">
    <source>
        <dbReference type="ARBA" id="ARBA00022960"/>
    </source>
</evidence>
<keyword evidence="6 10" id="KW-1133">Transmembrane helix</keyword>
<evidence type="ECO:0000256" key="2">
    <source>
        <dbReference type="ARBA" id="ARBA00022475"/>
    </source>
</evidence>
<dbReference type="Pfam" id="PF01943">
    <property type="entry name" value="Polysacc_synt"/>
    <property type="match status" value="1"/>
</dbReference>
<keyword evidence="12" id="KW-1185">Reference proteome</keyword>
<keyword evidence="5" id="KW-0573">Peptidoglycan synthesis</keyword>
<dbReference type="PANTHER" id="PTHR30250">
    <property type="entry name" value="PST FAMILY PREDICTED COLANIC ACID TRANSPORTER"/>
    <property type="match status" value="1"/>
</dbReference>
<feature type="transmembrane region" description="Helical" evidence="10">
    <location>
        <begin position="171"/>
        <end position="188"/>
    </location>
</feature>
<dbReference type="EMBL" id="CP009621">
    <property type="protein sequence ID" value="AKD01935.1"/>
    <property type="molecule type" value="Genomic_DNA"/>
</dbReference>
<evidence type="ECO:0000256" key="7">
    <source>
        <dbReference type="ARBA" id="ARBA00023136"/>
    </source>
</evidence>
<dbReference type="InterPro" id="IPR050833">
    <property type="entry name" value="Poly_Biosynth_Transport"/>
</dbReference>
<feature type="transmembrane region" description="Helical" evidence="10">
    <location>
        <begin position="12"/>
        <end position="34"/>
    </location>
</feature>
<feature type="transmembrane region" description="Helical" evidence="10">
    <location>
        <begin position="209"/>
        <end position="225"/>
    </location>
</feature>
<feature type="transmembrane region" description="Helical" evidence="10">
    <location>
        <begin position="285"/>
        <end position="305"/>
    </location>
</feature>
<evidence type="ECO:0000256" key="3">
    <source>
        <dbReference type="ARBA" id="ARBA00022692"/>
    </source>
</evidence>
<proteinExistence type="inferred from homology"/>
<accession>A0A0E3ZCL8</accession>
<dbReference type="PATRIC" id="fig|400092.3.peg.170"/>
<feature type="transmembrane region" description="Helical" evidence="10">
    <location>
        <begin position="325"/>
        <end position="342"/>
    </location>
</feature>
<feature type="transmembrane region" description="Helical" evidence="10">
    <location>
        <begin position="46"/>
        <end position="68"/>
    </location>
</feature>
<name>A0A0E3ZCL8_9BACT</name>
<feature type="transmembrane region" description="Helical" evidence="10">
    <location>
        <begin position="379"/>
        <end position="401"/>
    </location>
</feature>
<comment type="subcellular location">
    <subcellularLocation>
        <location evidence="1">Cell membrane</location>
        <topology evidence="1">Multi-pass membrane protein</topology>
    </subcellularLocation>
</comment>
<dbReference type="GO" id="GO:0008360">
    <property type="term" value="P:regulation of cell shape"/>
    <property type="evidence" value="ECO:0007669"/>
    <property type="project" value="UniProtKB-KW"/>
</dbReference>
<evidence type="ECO:0000313" key="12">
    <source>
        <dbReference type="Proteomes" id="UP000033109"/>
    </source>
</evidence>
<protein>
    <submittedName>
        <fullName evidence="11">Uncharacterized protein</fullName>
    </submittedName>
</protein>
<dbReference type="PANTHER" id="PTHR30250:SF11">
    <property type="entry name" value="O-ANTIGEN TRANSPORTER-RELATED"/>
    <property type="match status" value="1"/>
</dbReference>
<dbReference type="InterPro" id="IPR004268">
    <property type="entry name" value="MurJ"/>
</dbReference>
<comment type="similarity">
    <text evidence="9">Belongs to the MurJ/MviN family.</text>
</comment>
<keyword evidence="4" id="KW-0133">Cell shape</keyword>
<dbReference type="GO" id="GO:0005886">
    <property type="term" value="C:plasma membrane"/>
    <property type="evidence" value="ECO:0007669"/>
    <property type="project" value="UniProtKB-SubCell"/>
</dbReference>
<sequence>MRYLKHSDKKYVVLSQIISAIIGLASGKLIALYVSPKEFGEYNIQFAAYTFFSTLLLSPFLQFSKSTIRTLQKRIGSKYYLYLGVGISIIVFILLKIFYTMYYGEWNPYIAAFFLLFIPLTLLSSTVSDFLMVNNKLLDFSKLTVIKSAVGLLFILCCFHFGATLFKGQEALWGMQLISVVFCIVLFSRKYKFYLSTYKISLINFIKKYFSFTWPLIFLAIWSWINNYFDRYAIDYFLSTQDVGIYNANYGVGSKFFLLLSPIIMALISPFVYDKLSIDEKKHKISSYVQGYLFLGIIILSGIYISKNLIGEVLLSSLYQGGFNLIFWTALAFFILTTTHIYESLFYAEHKTNIILIGNIIAAIFNVALNIVLIPEFGIFGAALATCIGFFVQFIIIYFFYRRA</sequence>
<dbReference type="KEGG" id="pko:PKOR_00730"/>
<feature type="transmembrane region" description="Helical" evidence="10">
    <location>
        <begin position="145"/>
        <end position="165"/>
    </location>
</feature>
<evidence type="ECO:0000256" key="9">
    <source>
        <dbReference type="ARBA" id="ARBA00061532"/>
    </source>
</evidence>
<feature type="transmembrane region" description="Helical" evidence="10">
    <location>
        <begin position="80"/>
        <end position="103"/>
    </location>
</feature>
<evidence type="ECO:0000256" key="6">
    <source>
        <dbReference type="ARBA" id="ARBA00022989"/>
    </source>
</evidence>
<evidence type="ECO:0000313" key="11">
    <source>
        <dbReference type="EMBL" id="AKD01935.1"/>
    </source>
</evidence>
<comment type="function">
    <text evidence="8">Involved in peptidoglycan biosynthesis. Transports lipid-linked peptidoglycan precursors from the inner to the outer leaflet of the cytoplasmic membrane.</text>
</comment>
<feature type="transmembrane region" description="Helical" evidence="10">
    <location>
        <begin position="109"/>
        <end position="133"/>
    </location>
</feature>
<keyword evidence="7 10" id="KW-0472">Membrane</keyword>
<organism evidence="11 12">
    <name type="scientific">Pontibacter korlensis</name>
    <dbReference type="NCBI Taxonomy" id="400092"/>
    <lineage>
        <taxon>Bacteria</taxon>
        <taxon>Pseudomonadati</taxon>
        <taxon>Bacteroidota</taxon>
        <taxon>Cytophagia</taxon>
        <taxon>Cytophagales</taxon>
        <taxon>Hymenobacteraceae</taxon>
        <taxon>Pontibacter</taxon>
    </lineage>
</organism>
<dbReference type="GO" id="GO:0009252">
    <property type="term" value="P:peptidoglycan biosynthetic process"/>
    <property type="evidence" value="ECO:0007669"/>
    <property type="project" value="UniProtKB-KW"/>
</dbReference>
<feature type="transmembrane region" description="Helical" evidence="10">
    <location>
        <begin position="256"/>
        <end position="273"/>
    </location>
</feature>
<keyword evidence="2" id="KW-1003">Cell membrane</keyword>